<dbReference type="Gene3D" id="3.40.50.1000">
    <property type="entry name" value="HAD superfamily/HAD-like"/>
    <property type="match status" value="1"/>
</dbReference>
<dbReference type="EMBL" id="BSPC01000052">
    <property type="protein sequence ID" value="GLS21603.1"/>
    <property type="molecule type" value="Genomic_DNA"/>
</dbReference>
<gene>
    <name evidence="1" type="ORF">GCM10007874_46200</name>
</gene>
<protein>
    <submittedName>
        <fullName evidence="1">Uncharacterized protein</fullName>
    </submittedName>
</protein>
<dbReference type="InterPro" id="IPR036412">
    <property type="entry name" value="HAD-like_sf"/>
</dbReference>
<dbReference type="InterPro" id="IPR023214">
    <property type="entry name" value="HAD_sf"/>
</dbReference>
<reference evidence="2" key="1">
    <citation type="journal article" date="2019" name="Int. J. Syst. Evol. Microbiol.">
        <title>The Global Catalogue of Microorganisms (GCM) 10K type strain sequencing project: providing services to taxonomists for standard genome sequencing and annotation.</title>
        <authorList>
            <consortium name="The Broad Institute Genomics Platform"/>
            <consortium name="The Broad Institute Genome Sequencing Center for Infectious Disease"/>
            <person name="Wu L."/>
            <person name="Ma J."/>
        </authorList>
    </citation>
    <scope>NUCLEOTIDE SEQUENCE [LARGE SCALE GENOMIC DNA]</scope>
    <source>
        <strain evidence="2">NBRC 101365</strain>
    </source>
</reference>
<keyword evidence="2" id="KW-1185">Reference proteome</keyword>
<dbReference type="Gene3D" id="1.10.286.50">
    <property type="match status" value="1"/>
</dbReference>
<name>A0ABQ6CMP2_9HYPH</name>
<comment type="caution">
    <text evidence="1">The sequence shown here is derived from an EMBL/GenBank/DDBJ whole genome shotgun (WGS) entry which is preliminary data.</text>
</comment>
<dbReference type="Proteomes" id="UP001156882">
    <property type="component" value="Unassembled WGS sequence"/>
</dbReference>
<organism evidence="1 2">
    <name type="scientific">Labrys miyagiensis</name>
    <dbReference type="NCBI Taxonomy" id="346912"/>
    <lineage>
        <taxon>Bacteria</taxon>
        <taxon>Pseudomonadati</taxon>
        <taxon>Pseudomonadota</taxon>
        <taxon>Alphaproteobacteria</taxon>
        <taxon>Hyphomicrobiales</taxon>
        <taxon>Xanthobacteraceae</taxon>
        <taxon>Labrys</taxon>
    </lineage>
</organism>
<sequence length="206" mass="23335">MDKLESLFGAEQRARYRKLYEKIRDEHGYADYLGALQFFRAGLDDDPKLLQMSSFMLEYPFAERVFPGALEAIAQLKAFATPAVLSDGDVVFQPRKVQHAGIWDAMDGNVMIYLHKELVLDAVQRRYPADHYAMVDDKPRLLAKMKKVMGDKLTTIYVRQGHYSAEAEAEGKVIDPKPDVTINRIAELLTLDRSAFYGVQTLSKAG</sequence>
<accession>A0ABQ6CMP2</accession>
<proteinExistence type="predicted"/>
<dbReference type="SUPFAM" id="SSF56784">
    <property type="entry name" value="HAD-like"/>
    <property type="match status" value="1"/>
</dbReference>
<evidence type="ECO:0000313" key="2">
    <source>
        <dbReference type="Proteomes" id="UP001156882"/>
    </source>
</evidence>
<evidence type="ECO:0000313" key="1">
    <source>
        <dbReference type="EMBL" id="GLS21603.1"/>
    </source>
</evidence>